<evidence type="ECO:0000313" key="3">
    <source>
        <dbReference type="Proteomes" id="UP000070700"/>
    </source>
</evidence>
<feature type="chain" id="PRO_5007288003" evidence="1">
    <location>
        <begin position="20"/>
        <end position="192"/>
    </location>
</feature>
<evidence type="ECO:0000313" key="2">
    <source>
        <dbReference type="EMBL" id="KUJ08184.1"/>
    </source>
</evidence>
<dbReference type="OrthoDB" id="2507450at2759"/>
<dbReference type="Proteomes" id="UP000070700">
    <property type="component" value="Unassembled WGS sequence"/>
</dbReference>
<keyword evidence="1" id="KW-0732">Signal</keyword>
<keyword evidence="3" id="KW-1185">Reference proteome</keyword>
<feature type="signal peptide" evidence="1">
    <location>
        <begin position="1"/>
        <end position="19"/>
    </location>
</feature>
<proteinExistence type="predicted"/>
<name>A0A132B8H8_MOLSC</name>
<dbReference type="GeneID" id="28828679"/>
<evidence type="ECO:0000256" key="1">
    <source>
        <dbReference type="SAM" id="SignalP"/>
    </source>
</evidence>
<gene>
    <name evidence="2" type="ORF">LY89DRAFT_725117</name>
</gene>
<accession>A0A132B8H8</accession>
<dbReference type="STRING" id="149040.A0A132B8H8"/>
<organism evidence="2 3">
    <name type="scientific">Mollisia scopiformis</name>
    <name type="common">Conifer needle endophyte fungus</name>
    <name type="synonym">Phialocephala scopiformis</name>
    <dbReference type="NCBI Taxonomy" id="149040"/>
    <lineage>
        <taxon>Eukaryota</taxon>
        <taxon>Fungi</taxon>
        <taxon>Dikarya</taxon>
        <taxon>Ascomycota</taxon>
        <taxon>Pezizomycotina</taxon>
        <taxon>Leotiomycetes</taxon>
        <taxon>Helotiales</taxon>
        <taxon>Mollisiaceae</taxon>
        <taxon>Mollisia</taxon>
    </lineage>
</organism>
<dbReference type="RefSeq" id="XP_018062539.1">
    <property type="nucleotide sequence ID" value="XM_018218953.1"/>
</dbReference>
<protein>
    <submittedName>
        <fullName evidence="2">Uncharacterized protein</fullName>
    </submittedName>
</protein>
<reference evidence="2 3" key="1">
    <citation type="submission" date="2015-10" db="EMBL/GenBank/DDBJ databases">
        <title>Full genome of DAOMC 229536 Phialocephala scopiformis, a fungal endophyte of spruce producing the potent anti-insectan compound rugulosin.</title>
        <authorList>
            <consortium name="DOE Joint Genome Institute"/>
            <person name="Walker A.K."/>
            <person name="Frasz S.L."/>
            <person name="Seifert K.A."/>
            <person name="Miller J.D."/>
            <person name="Mondo S.J."/>
            <person name="Labutti K."/>
            <person name="Lipzen A."/>
            <person name="Dockter R."/>
            <person name="Kennedy M."/>
            <person name="Grigoriev I.V."/>
            <person name="Spatafora J.W."/>
        </authorList>
    </citation>
    <scope>NUCLEOTIDE SEQUENCE [LARGE SCALE GENOMIC DNA]</scope>
    <source>
        <strain evidence="2 3">CBS 120377</strain>
    </source>
</reference>
<sequence>MKYTLVLGMGMGLLGTASAGGDMIIDFPGLLRPRASAVAASSSTNLLAFSSALGGQAADPVTSTGDSTRPFAVGTDTFTDFETAATRSCNNQHNACAGVANAKTVSGLTVGDCDTQQTSCEAAAASGPPSSFTASSNTGTTTAASVDVASAAAQTSSSIVSVESVASTSTTSAFAVQGTLHSSDDNFLFFCD</sequence>
<dbReference type="KEGG" id="psco:LY89DRAFT_725117"/>
<dbReference type="AlphaFoldDB" id="A0A132B8H8"/>
<dbReference type="EMBL" id="KQ947436">
    <property type="protein sequence ID" value="KUJ08184.1"/>
    <property type="molecule type" value="Genomic_DNA"/>
</dbReference>
<dbReference type="InParanoid" id="A0A132B8H8"/>